<keyword evidence="2" id="KW-1185">Reference proteome</keyword>
<dbReference type="EMBL" id="ML977524">
    <property type="protein sequence ID" value="KAF2123654.1"/>
    <property type="molecule type" value="Genomic_DNA"/>
</dbReference>
<proteinExistence type="predicted"/>
<accession>A0A6A5ZXL9</accession>
<evidence type="ECO:0000313" key="1">
    <source>
        <dbReference type="EMBL" id="KAF2123654.1"/>
    </source>
</evidence>
<dbReference type="GeneID" id="54412374"/>
<name>A0A6A5ZXL9_9PLEO</name>
<sequence>MADVGVENESYFNSSEIEVEQPANRFSHYGTQTLKLVYCLNVLTPALQFCFTDFTLTRNLHYPDLYRSSAGVSPSHISAHPFPFHARRSTLDAPHTDANPVNLLASQPIRILRFLPGFIQHLSSLHLHNAAIVAHPHFLIRFTQRRRTTRAQDATLPTRILPARRIHALISCLESSMWNIRRAAKRASYRLNLPYN</sequence>
<evidence type="ECO:0000313" key="2">
    <source>
        <dbReference type="Proteomes" id="UP000799771"/>
    </source>
</evidence>
<dbReference type="RefSeq" id="XP_033518048.1">
    <property type="nucleotide sequence ID" value="XM_033671942.1"/>
</dbReference>
<protein>
    <submittedName>
        <fullName evidence="1">Uncharacterized protein</fullName>
    </submittedName>
</protein>
<dbReference type="AlphaFoldDB" id="A0A6A5ZXL9"/>
<organism evidence="1 2">
    <name type="scientific">Dothidotthia symphoricarpi CBS 119687</name>
    <dbReference type="NCBI Taxonomy" id="1392245"/>
    <lineage>
        <taxon>Eukaryota</taxon>
        <taxon>Fungi</taxon>
        <taxon>Dikarya</taxon>
        <taxon>Ascomycota</taxon>
        <taxon>Pezizomycotina</taxon>
        <taxon>Dothideomycetes</taxon>
        <taxon>Pleosporomycetidae</taxon>
        <taxon>Pleosporales</taxon>
        <taxon>Dothidotthiaceae</taxon>
        <taxon>Dothidotthia</taxon>
    </lineage>
</organism>
<dbReference type="Proteomes" id="UP000799771">
    <property type="component" value="Unassembled WGS sequence"/>
</dbReference>
<reference evidence="1" key="1">
    <citation type="journal article" date="2020" name="Stud. Mycol.">
        <title>101 Dothideomycetes genomes: a test case for predicting lifestyles and emergence of pathogens.</title>
        <authorList>
            <person name="Haridas S."/>
            <person name="Albert R."/>
            <person name="Binder M."/>
            <person name="Bloem J."/>
            <person name="Labutti K."/>
            <person name="Salamov A."/>
            <person name="Andreopoulos B."/>
            <person name="Baker S."/>
            <person name="Barry K."/>
            <person name="Bills G."/>
            <person name="Bluhm B."/>
            <person name="Cannon C."/>
            <person name="Castanera R."/>
            <person name="Culley D."/>
            <person name="Daum C."/>
            <person name="Ezra D."/>
            <person name="Gonzalez J."/>
            <person name="Henrissat B."/>
            <person name="Kuo A."/>
            <person name="Liang C."/>
            <person name="Lipzen A."/>
            <person name="Lutzoni F."/>
            <person name="Magnuson J."/>
            <person name="Mondo S."/>
            <person name="Nolan M."/>
            <person name="Ohm R."/>
            <person name="Pangilinan J."/>
            <person name="Park H.-J."/>
            <person name="Ramirez L."/>
            <person name="Alfaro M."/>
            <person name="Sun H."/>
            <person name="Tritt A."/>
            <person name="Yoshinaga Y."/>
            <person name="Zwiers L.-H."/>
            <person name="Turgeon B."/>
            <person name="Goodwin S."/>
            <person name="Spatafora J."/>
            <person name="Crous P."/>
            <person name="Grigoriev I."/>
        </authorList>
    </citation>
    <scope>NUCLEOTIDE SEQUENCE</scope>
    <source>
        <strain evidence="1">CBS 119687</strain>
    </source>
</reference>
<gene>
    <name evidence="1" type="ORF">P153DRAFT_401805</name>
</gene>